<feature type="region of interest" description="Disordered" evidence="10">
    <location>
        <begin position="158"/>
        <end position="184"/>
    </location>
</feature>
<dbReference type="SUPFAM" id="SSF103088">
    <property type="entry name" value="OmpA-like"/>
    <property type="match status" value="1"/>
</dbReference>
<evidence type="ECO:0000256" key="6">
    <source>
        <dbReference type="ARBA" id="ARBA00023288"/>
    </source>
</evidence>
<dbReference type="PRINTS" id="PR01021">
    <property type="entry name" value="OMPADOMAIN"/>
</dbReference>
<dbReference type="PROSITE" id="PS51257">
    <property type="entry name" value="PROKAR_LIPOPROTEIN"/>
    <property type="match status" value="1"/>
</dbReference>
<dbReference type="InterPro" id="IPR014169">
    <property type="entry name" value="Pal_lipo_C"/>
</dbReference>
<evidence type="ECO:0000256" key="3">
    <source>
        <dbReference type="ARBA" id="ARBA00023136"/>
    </source>
</evidence>
<dbReference type="InterPro" id="IPR039001">
    <property type="entry name" value="Pal"/>
</dbReference>
<dbReference type="PROSITE" id="PS51123">
    <property type="entry name" value="OMPA_2"/>
    <property type="match status" value="1"/>
</dbReference>
<keyword evidence="5 8" id="KW-0998">Cell outer membrane</keyword>
<keyword evidence="4 8" id="KW-0564">Palmitate</keyword>
<evidence type="ECO:0000256" key="4">
    <source>
        <dbReference type="ARBA" id="ARBA00023139"/>
    </source>
</evidence>
<evidence type="ECO:0000256" key="5">
    <source>
        <dbReference type="ARBA" id="ARBA00023237"/>
    </source>
</evidence>
<dbReference type="CDD" id="cd07185">
    <property type="entry name" value="OmpA_C-like"/>
    <property type="match status" value="1"/>
</dbReference>
<comment type="similarity">
    <text evidence="8">Belongs to the Pal lipoprotein family.</text>
</comment>
<reference evidence="13" key="1">
    <citation type="submission" date="2018-07" db="EMBL/GenBank/DDBJ databases">
        <authorList>
            <consortium name="Genoscope - CEA"/>
            <person name="William W."/>
        </authorList>
    </citation>
    <scope>NUCLEOTIDE SEQUENCE</scope>
    <source>
        <strain evidence="13">IK1</strain>
    </source>
</reference>
<dbReference type="EMBL" id="UPXX01000032">
    <property type="protein sequence ID" value="VBB46979.1"/>
    <property type="molecule type" value="Genomic_DNA"/>
</dbReference>
<evidence type="ECO:0000256" key="2">
    <source>
        <dbReference type="ARBA" id="ARBA00022729"/>
    </source>
</evidence>
<dbReference type="InterPro" id="IPR050330">
    <property type="entry name" value="Bact_OuterMem_StrucFunc"/>
</dbReference>
<gene>
    <name evidence="8 13" type="primary">pal</name>
    <name evidence="13" type="ORF">TRIP_B50061</name>
</gene>
<keyword evidence="7" id="KW-0131">Cell cycle</keyword>
<feature type="signal peptide" evidence="11">
    <location>
        <begin position="1"/>
        <end position="26"/>
    </location>
</feature>
<dbReference type="PANTHER" id="PTHR30329:SF21">
    <property type="entry name" value="LIPOPROTEIN YIAD-RELATED"/>
    <property type="match status" value="1"/>
</dbReference>
<dbReference type="InterPro" id="IPR006665">
    <property type="entry name" value="OmpA-like"/>
</dbReference>
<comment type="subcellular location">
    <subcellularLocation>
        <location evidence="8">Cell outer membrane</location>
        <topology evidence="8">Lipid-anchor</topology>
    </subcellularLocation>
</comment>
<dbReference type="PANTHER" id="PTHR30329">
    <property type="entry name" value="STATOR ELEMENT OF FLAGELLAR MOTOR COMPLEX"/>
    <property type="match status" value="1"/>
</dbReference>
<keyword evidence="3 8" id="KW-0472">Membrane</keyword>
<evidence type="ECO:0000256" key="7">
    <source>
        <dbReference type="ARBA" id="ARBA00023306"/>
    </source>
</evidence>
<dbReference type="GO" id="GO:0051301">
    <property type="term" value="P:cell division"/>
    <property type="evidence" value="ECO:0007669"/>
    <property type="project" value="UniProtKB-KW"/>
</dbReference>
<dbReference type="Pfam" id="PF00691">
    <property type="entry name" value="OmpA"/>
    <property type="match status" value="1"/>
</dbReference>
<evidence type="ECO:0000256" key="1">
    <source>
        <dbReference type="ARBA" id="ARBA00022618"/>
    </source>
</evidence>
<proteinExistence type="inferred from homology"/>
<dbReference type="HAMAP" id="MF_02204">
    <property type="entry name" value="Pal"/>
    <property type="match status" value="1"/>
</dbReference>
<keyword evidence="1" id="KW-0132">Cell division</keyword>
<keyword evidence="9" id="KW-0175">Coiled coil</keyword>
<evidence type="ECO:0000313" key="13">
    <source>
        <dbReference type="EMBL" id="VBB46979.1"/>
    </source>
</evidence>
<keyword evidence="2 8" id="KW-0732">Signal</keyword>
<keyword evidence="6 8" id="KW-0449">Lipoprotein</keyword>
<name>A0A653AFZ2_UNCDX</name>
<dbReference type="InterPro" id="IPR006664">
    <property type="entry name" value="OMP_bac"/>
</dbReference>
<dbReference type="NCBIfam" id="TIGR02802">
    <property type="entry name" value="Pal_lipo"/>
    <property type="match status" value="1"/>
</dbReference>
<evidence type="ECO:0000256" key="10">
    <source>
        <dbReference type="SAM" id="MobiDB-lite"/>
    </source>
</evidence>
<dbReference type="AlphaFoldDB" id="A0A653AFZ2"/>
<dbReference type="InterPro" id="IPR036737">
    <property type="entry name" value="OmpA-like_sf"/>
</dbReference>
<sequence>MFSKRLFEVLFCLMLGVALLSTVSCAKKQVAVSDATGVKSGVTDDSADRAREAERARMMELERAQRLAQQQVEAFQNERIYFDFDRSDLRSEAKVILQKKAEWLRSNTEYRLVVEGHCDERGTNEYNLALGDRRANTTKDYLVALGVDDMRISTISYGEEKPLDPGHNEEAWSQNRRAEFRLSK</sequence>
<dbReference type="Gene3D" id="3.30.1330.60">
    <property type="entry name" value="OmpA-like domain"/>
    <property type="match status" value="1"/>
</dbReference>
<accession>A0A653AFZ2</accession>
<organism evidence="13">
    <name type="scientific">Uncultured Desulfatiglans sp</name>
    <dbReference type="NCBI Taxonomy" id="1748965"/>
    <lineage>
        <taxon>Bacteria</taxon>
        <taxon>Pseudomonadati</taxon>
        <taxon>Thermodesulfobacteriota</taxon>
        <taxon>Desulfobacteria</taxon>
        <taxon>Desulfatiglandales</taxon>
        <taxon>Desulfatiglandaceae</taxon>
        <taxon>Desulfatiglans</taxon>
        <taxon>environmental samples</taxon>
    </lineage>
</organism>
<dbReference type="GO" id="GO:0009279">
    <property type="term" value="C:cell outer membrane"/>
    <property type="evidence" value="ECO:0007669"/>
    <property type="project" value="UniProtKB-SubCell"/>
</dbReference>
<protein>
    <recommendedName>
        <fullName evidence="8">Peptidoglycan-associated lipoprotein</fullName>
        <shortName evidence="8">PAL</shortName>
    </recommendedName>
</protein>
<evidence type="ECO:0000256" key="8">
    <source>
        <dbReference type="HAMAP-Rule" id="MF_02204"/>
    </source>
</evidence>
<feature type="coiled-coil region" evidence="9">
    <location>
        <begin position="50"/>
        <end position="78"/>
    </location>
</feature>
<evidence type="ECO:0000259" key="12">
    <source>
        <dbReference type="PROSITE" id="PS51123"/>
    </source>
</evidence>
<evidence type="ECO:0000256" key="9">
    <source>
        <dbReference type="SAM" id="Coils"/>
    </source>
</evidence>
<evidence type="ECO:0000256" key="11">
    <source>
        <dbReference type="SAM" id="SignalP"/>
    </source>
</evidence>
<feature type="domain" description="OmpA-like" evidence="12">
    <location>
        <begin position="69"/>
        <end position="184"/>
    </location>
</feature>
<feature type="chain" id="PRO_5025063143" description="Peptidoglycan-associated lipoprotein" evidence="11">
    <location>
        <begin position="27"/>
        <end position="184"/>
    </location>
</feature>